<evidence type="ECO:0000256" key="3">
    <source>
        <dbReference type="ARBA" id="ARBA00022989"/>
    </source>
</evidence>
<keyword evidence="3 5" id="KW-1133">Transmembrane helix</keyword>
<feature type="transmembrane region" description="Helical" evidence="5">
    <location>
        <begin position="336"/>
        <end position="357"/>
    </location>
</feature>
<keyword evidence="4 5" id="KW-0472">Membrane</keyword>
<dbReference type="InterPro" id="IPR011701">
    <property type="entry name" value="MFS"/>
</dbReference>
<keyword evidence="2 5" id="KW-0812">Transmembrane</keyword>
<evidence type="ECO:0000313" key="7">
    <source>
        <dbReference type="EMBL" id="KAL0830721.1"/>
    </source>
</evidence>
<comment type="caution">
    <text evidence="7">The sequence shown here is derived from an EMBL/GenBank/DDBJ whole genome shotgun (WGS) entry which is preliminary data.</text>
</comment>
<feature type="transmembrane region" description="Helical" evidence="5">
    <location>
        <begin position="165"/>
        <end position="182"/>
    </location>
</feature>
<dbReference type="InterPro" id="IPR005829">
    <property type="entry name" value="Sugar_transporter_CS"/>
</dbReference>
<dbReference type="SUPFAM" id="SSF103473">
    <property type="entry name" value="MFS general substrate transporter"/>
    <property type="match status" value="1"/>
</dbReference>
<reference evidence="7 8" key="1">
    <citation type="submission" date="2024-06" db="EMBL/GenBank/DDBJ databases">
        <title>A chromosome-level genome assembly of beet webworm, Loxostege sticticalis.</title>
        <authorList>
            <person name="Zhang Y."/>
        </authorList>
    </citation>
    <scope>NUCLEOTIDE SEQUENCE [LARGE SCALE GENOMIC DNA]</scope>
    <source>
        <strain evidence="7">AQ028</strain>
        <tissue evidence="7">Male pupae</tissue>
    </source>
</reference>
<feature type="transmembrane region" description="Helical" evidence="5">
    <location>
        <begin position="485"/>
        <end position="504"/>
    </location>
</feature>
<comment type="subcellular location">
    <subcellularLocation>
        <location evidence="1">Membrane</location>
        <topology evidence="1">Multi-pass membrane protein</topology>
    </subcellularLocation>
</comment>
<dbReference type="Proteomes" id="UP001549921">
    <property type="component" value="Unassembled WGS sequence"/>
</dbReference>
<feature type="transmembrane region" description="Helical" evidence="5">
    <location>
        <begin position="223"/>
        <end position="240"/>
    </location>
</feature>
<sequence>MTVYRNEKDVEDNSLRGLDKFGKFHLAQYFWLCWPLFTVSMMHVNYVFIAEETNYRCIVPECEDGNASIDIPGWWPTDVDPKCYKPVFSRENNASDQICTNTTLLDYVDQCEEWVYEHDNSIVSAFNLACQSWKATLVGALHNAGMMLSMVFTGWISDKLGRKPAVIVCAFGGCVGVFKIFVTNFNLYLALEFLESFIASGLYNVGIIMLVEVGGETKRVTAGVLFSYAVYVGEVSYAVIAMGFKYWKYVIIAIYSPMFIYISYIFLLKESTRWQMIRGKMDEVKATFKSIAKTNKLNISDEEIDAMSDEDIRSKFNVQLQKERESMKDIIGSRSIMTRLAVSSVCFFTSSFLYYGLVVNAIYLPGDKYVNFILSSVASFPGDLIAYYCLNRFGRRITLQCGYITCAVFLIAQSYTPETIIWLKVLLFLIGKLGVVVCFTSIYTYSMELFPTSVRGSLFGWGTTVARVGGLLAPLTPLLAVKFTALPSIIFAATSIMSAIATSFTPETKYLPLFDTIAQVDAYKTDVSTHL</sequence>
<dbReference type="InterPro" id="IPR020846">
    <property type="entry name" value="MFS_dom"/>
</dbReference>
<protein>
    <recommendedName>
        <fullName evidence="6">Major facilitator superfamily (MFS) profile domain-containing protein</fullName>
    </recommendedName>
</protein>
<dbReference type="GO" id="GO:0016020">
    <property type="term" value="C:membrane"/>
    <property type="evidence" value="ECO:0007669"/>
    <property type="project" value="UniProtKB-SubCell"/>
</dbReference>
<dbReference type="PROSITE" id="PS00216">
    <property type="entry name" value="SUGAR_TRANSPORT_1"/>
    <property type="match status" value="1"/>
</dbReference>
<feature type="transmembrane region" description="Helical" evidence="5">
    <location>
        <begin position="369"/>
        <end position="390"/>
    </location>
</feature>
<dbReference type="PROSITE" id="PS50850">
    <property type="entry name" value="MFS"/>
    <property type="match status" value="1"/>
</dbReference>
<gene>
    <name evidence="7" type="ORF">ABMA28_002855</name>
</gene>
<evidence type="ECO:0000256" key="5">
    <source>
        <dbReference type="SAM" id="Phobius"/>
    </source>
</evidence>
<feature type="transmembrane region" description="Helical" evidence="5">
    <location>
        <begin position="458"/>
        <end position="479"/>
    </location>
</feature>
<feature type="transmembrane region" description="Helical" evidence="5">
    <location>
        <begin position="188"/>
        <end position="211"/>
    </location>
</feature>
<dbReference type="EMBL" id="JBEDNZ010000013">
    <property type="protein sequence ID" value="KAL0830721.1"/>
    <property type="molecule type" value="Genomic_DNA"/>
</dbReference>
<feature type="domain" description="Major facilitator superfamily (MFS) profile" evidence="6">
    <location>
        <begin position="95"/>
        <end position="510"/>
    </location>
</feature>
<proteinExistence type="predicted"/>
<evidence type="ECO:0000256" key="4">
    <source>
        <dbReference type="ARBA" id="ARBA00023136"/>
    </source>
</evidence>
<dbReference type="Gene3D" id="1.20.1250.20">
    <property type="entry name" value="MFS general substrate transporter like domains"/>
    <property type="match status" value="1"/>
</dbReference>
<accession>A0ABD0SY89</accession>
<feature type="transmembrane region" description="Helical" evidence="5">
    <location>
        <begin position="246"/>
        <end position="268"/>
    </location>
</feature>
<evidence type="ECO:0000256" key="2">
    <source>
        <dbReference type="ARBA" id="ARBA00022692"/>
    </source>
</evidence>
<dbReference type="InterPro" id="IPR036259">
    <property type="entry name" value="MFS_trans_sf"/>
</dbReference>
<organism evidence="7 8">
    <name type="scientific">Loxostege sticticalis</name>
    <name type="common">Beet webworm moth</name>
    <dbReference type="NCBI Taxonomy" id="481309"/>
    <lineage>
        <taxon>Eukaryota</taxon>
        <taxon>Metazoa</taxon>
        <taxon>Ecdysozoa</taxon>
        <taxon>Arthropoda</taxon>
        <taxon>Hexapoda</taxon>
        <taxon>Insecta</taxon>
        <taxon>Pterygota</taxon>
        <taxon>Neoptera</taxon>
        <taxon>Endopterygota</taxon>
        <taxon>Lepidoptera</taxon>
        <taxon>Glossata</taxon>
        <taxon>Ditrysia</taxon>
        <taxon>Pyraloidea</taxon>
        <taxon>Crambidae</taxon>
        <taxon>Pyraustinae</taxon>
        <taxon>Loxostege</taxon>
    </lineage>
</organism>
<feature type="transmembrane region" description="Helical" evidence="5">
    <location>
        <begin position="29"/>
        <end position="48"/>
    </location>
</feature>
<dbReference type="AlphaFoldDB" id="A0ABD0SY89"/>
<evidence type="ECO:0000313" key="8">
    <source>
        <dbReference type="Proteomes" id="UP001549921"/>
    </source>
</evidence>
<evidence type="ECO:0000259" key="6">
    <source>
        <dbReference type="PROSITE" id="PS50850"/>
    </source>
</evidence>
<name>A0ABD0SY89_LOXSC</name>
<evidence type="ECO:0000256" key="1">
    <source>
        <dbReference type="ARBA" id="ARBA00004141"/>
    </source>
</evidence>
<dbReference type="Pfam" id="PF07690">
    <property type="entry name" value="MFS_1"/>
    <property type="match status" value="1"/>
</dbReference>
<feature type="transmembrane region" description="Helical" evidence="5">
    <location>
        <begin position="421"/>
        <end position="446"/>
    </location>
</feature>
<dbReference type="PANTHER" id="PTHR24064">
    <property type="entry name" value="SOLUTE CARRIER FAMILY 22 MEMBER"/>
    <property type="match status" value="1"/>
</dbReference>